<dbReference type="PANTHER" id="PTHR19139:SF199">
    <property type="entry name" value="MIP17260P"/>
    <property type="match status" value="1"/>
</dbReference>
<dbReference type="GO" id="GO:0015250">
    <property type="term" value="F:water channel activity"/>
    <property type="evidence" value="ECO:0007669"/>
    <property type="project" value="TreeGrafter"/>
</dbReference>
<comment type="similarity">
    <text evidence="2 8">Belongs to the MIP/aquaporin (TC 1.A.8) family.</text>
</comment>
<evidence type="ECO:0000256" key="8">
    <source>
        <dbReference type="RuleBase" id="RU000477"/>
    </source>
</evidence>
<dbReference type="InterPro" id="IPR022357">
    <property type="entry name" value="MIP_CS"/>
</dbReference>
<dbReference type="Gene3D" id="1.20.1080.10">
    <property type="entry name" value="Glycerol uptake facilitator protein"/>
    <property type="match status" value="1"/>
</dbReference>
<dbReference type="InterPro" id="IPR000425">
    <property type="entry name" value="MIP"/>
</dbReference>
<dbReference type="RefSeq" id="WP_170222649.1">
    <property type="nucleotide sequence ID" value="NZ_BAAASV010000002.1"/>
</dbReference>
<organism evidence="11 12">
    <name type="scientific">Rarobacter faecitabidus</name>
    <dbReference type="NCBI Taxonomy" id="13243"/>
    <lineage>
        <taxon>Bacteria</taxon>
        <taxon>Bacillati</taxon>
        <taxon>Actinomycetota</taxon>
        <taxon>Actinomycetes</taxon>
        <taxon>Micrococcales</taxon>
        <taxon>Rarobacteraceae</taxon>
        <taxon>Rarobacter</taxon>
    </lineage>
</organism>
<evidence type="ECO:0000256" key="1">
    <source>
        <dbReference type="ARBA" id="ARBA00004651"/>
    </source>
</evidence>
<dbReference type="InterPro" id="IPR023271">
    <property type="entry name" value="Aquaporin-like"/>
</dbReference>
<evidence type="ECO:0000256" key="10">
    <source>
        <dbReference type="SAM" id="Phobius"/>
    </source>
</evidence>
<feature type="compositionally biased region" description="Acidic residues" evidence="9">
    <location>
        <begin position="393"/>
        <end position="427"/>
    </location>
</feature>
<keyword evidence="6 10" id="KW-1133">Transmembrane helix</keyword>
<evidence type="ECO:0000313" key="12">
    <source>
        <dbReference type="Proteomes" id="UP000315389"/>
    </source>
</evidence>
<dbReference type="PANTHER" id="PTHR19139">
    <property type="entry name" value="AQUAPORIN TRANSPORTER"/>
    <property type="match status" value="1"/>
</dbReference>
<feature type="region of interest" description="Disordered" evidence="9">
    <location>
        <begin position="387"/>
        <end position="427"/>
    </location>
</feature>
<gene>
    <name evidence="11" type="ORF">FB461_1531</name>
</gene>
<dbReference type="Pfam" id="PF00230">
    <property type="entry name" value="MIP"/>
    <property type="match status" value="1"/>
</dbReference>
<proteinExistence type="inferred from homology"/>
<dbReference type="PROSITE" id="PS00221">
    <property type="entry name" value="MIP"/>
    <property type="match status" value="1"/>
</dbReference>
<feature type="transmembrane region" description="Helical" evidence="10">
    <location>
        <begin position="218"/>
        <end position="239"/>
    </location>
</feature>
<name>A0A542ZXB6_RARFA</name>
<evidence type="ECO:0000256" key="7">
    <source>
        <dbReference type="ARBA" id="ARBA00023136"/>
    </source>
</evidence>
<keyword evidence="4" id="KW-1003">Cell membrane</keyword>
<evidence type="ECO:0000256" key="6">
    <source>
        <dbReference type="ARBA" id="ARBA00022989"/>
    </source>
</evidence>
<evidence type="ECO:0000256" key="3">
    <source>
        <dbReference type="ARBA" id="ARBA00022448"/>
    </source>
</evidence>
<feature type="transmembrane region" description="Helical" evidence="10">
    <location>
        <begin position="292"/>
        <end position="310"/>
    </location>
</feature>
<accession>A0A542ZXB6</accession>
<feature type="transmembrane region" description="Helical" evidence="10">
    <location>
        <begin position="79"/>
        <end position="102"/>
    </location>
</feature>
<sequence>MTEPATTQAQGDAALADEFDNDSPINLQDEIFEPAPPAPAAIGNGLVGRIGAEFFGTFLLVFVGVGAALYGSILGFGQLGVALAFGIALIAGIAAVGSISGGHFNPAVTFGLTLAGRASWKDLLPYWVSQLAGGSFATLVLWAITPRQVNVLTDISSTSRAELFQNAANGFAAHSPAFDSSAADQVKQYLAQGFTADQIKEAVAAGQVTFKDSFDISWTNALILETVAVALFVGIILAVTDARTKIKFQPVVIGLSLAALLALAMPLTNGSLNPARSFATAVFAGGWTWGQLWVFIVAPLLGGAIAALFYRGFAAPNAFIGAGIVPAAQGSGDFVPFEAGITAPTSEFTDEAAVASGDQATPAGEWVLEDVIVDEVVSVDVPLTLSKTNETASADEAEASALAEDETTAANGDENDDDEPEGDTVLR</sequence>
<keyword evidence="3 8" id="KW-0813">Transport</keyword>
<dbReference type="SUPFAM" id="SSF81338">
    <property type="entry name" value="Aquaporin-like"/>
    <property type="match status" value="1"/>
</dbReference>
<feature type="transmembrane region" description="Helical" evidence="10">
    <location>
        <begin position="54"/>
        <end position="73"/>
    </location>
</feature>
<dbReference type="AlphaFoldDB" id="A0A542ZXB6"/>
<keyword evidence="7 10" id="KW-0472">Membrane</keyword>
<evidence type="ECO:0000256" key="4">
    <source>
        <dbReference type="ARBA" id="ARBA00022475"/>
    </source>
</evidence>
<dbReference type="PRINTS" id="PR00783">
    <property type="entry name" value="MINTRINSICP"/>
</dbReference>
<comment type="subcellular location">
    <subcellularLocation>
        <location evidence="1">Cell membrane</location>
        <topology evidence="1">Multi-pass membrane protein</topology>
    </subcellularLocation>
</comment>
<dbReference type="InterPro" id="IPR034294">
    <property type="entry name" value="Aquaporin_transptr"/>
</dbReference>
<keyword evidence="12" id="KW-1185">Reference proteome</keyword>
<comment type="caution">
    <text evidence="11">The sequence shown here is derived from an EMBL/GenBank/DDBJ whole genome shotgun (WGS) entry which is preliminary data.</text>
</comment>
<evidence type="ECO:0000256" key="5">
    <source>
        <dbReference type="ARBA" id="ARBA00022692"/>
    </source>
</evidence>
<evidence type="ECO:0000256" key="9">
    <source>
        <dbReference type="SAM" id="MobiDB-lite"/>
    </source>
</evidence>
<dbReference type="EMBL" id="VFOS01000001">
    <property type="protein sequence ID" value="TQL64998.1"/>
    <property type="molecule type" value="Genomic_DNA"/>
</dbReference>
<keyword evidence="5 8" id="KW-0812">Transmembrane</keyword>
<evidence type="ECO:0000313" key="11">
    <source>
        <dbReference type="EMBL" id="TQL64998.1"/>
    </source>
</evidence>
<feature type="transmembrane region" description="Helical" evidence="10">
    <location>
        <begin position="123"/>
        <end position="144"/>
    </location>
</feature>
<dbReference type="GO" id="GO:0005886">
    <property type="term" value="C:plasma membrane"/>
    <property type="evidence" value="ECO:0007669"/>
    <property type="project" value="UniProtKB-SubCell"/>
</dbReference>
<evidence type="ECO:0000256" key="2">
    <source>
        <dbReference type="ARBA" id="ARBA00006175"/>
    </source>
</evidence>
<protein>
    <submittedName>
        <fullName evidence="11">Aquaporin Z</fullName>
    </submittedName>
</protein>
<feature type="transmembrane region" description="Helical" evidence="10">
    <location>
        <begin position="251"/>
        <end position="272"/>
    </location>
</feature>
<reference evidence="11 12" key="1">
    <citation type="submission" date="2019-06" db="EMBL/GenBank/DDBJ databases">
        <title>Sequencing the genomes of 1000 actinobacteria strains.</title>
        <authorList>
            <person name="Klenk H.-P."/>
        </authorList>
    </citation>
    <scope>NUCLEOTIDE SEQUENCE [LARGE SCALE GENOMIC DNA]</scope>
    <source>
        <strain evidence="11 12">DSM 4813</strain>
    </source>
</reference>
<dbReference type="Proteomes" id="UP000315389">
    <property type="component" value="Unassembled WGS sequence"/>
</dbReference>